<dbReference type="EMBL" id="KY229235">
    <property type="protein sequence ID" value="AQQ75517.1"/>
    <property type="molecule type" value="Genomic_DNA"/>
</dbReference>
<organism evidence="1">
    <name type="scientific">uncultured archaeal virus</name>
    <dbReference type="NCBI Taxonomy" id="1960247"/>
    <lineage>
        <taxon>Viruses</taxon>
        <taxon>environmental samples</taxon>
    </lineage>
</organism>
<evidence type="ECO:0000313" key="1">
    <source>
        <dbReference type="EMBL" id="AQQ75517.1"/>
    </source>
</evidence>
<gene>
    <name evidence="1" type="ORF">JDFR1000234_42</name>
</gene>
<proteinExistence type="predicted"/>
<protein>
    <submittedName>
        <fullName evidence="1">Uncharacterized protein</fullName>
    </submittedName>
</protein>
<sequence>MFVEKIKVKILHISVIDEYIVCVFDYKGKNLSVKLRHRYPIIYFGGERRFFSKSLSQLLDELRQSIRKQIELYEYDKSVEKELEKALEGKEIEI</sequence>
<accession>A0A1S5Y316</accession>
<name>A0A1S5Y316_9VIRU</name>
<reference evidence="1" key="1">
    <citation type="journal article" date="2017" name="MBio">
        <title>Viruses in the Oceanic Basement.</title>
        <authorList>
            <person name="Nigro O.D."/>
            <person name="Jungbluth S.P."/>
            <person name="Steward G.F."/>
            <person name="Rappe M.S."/>
        </authorList>
    </citation>
    <scope>NUCLEOTIDE SEQUENCE</scope>
    <source>
        <strain evidence="1">JdFR1000234</strain>
    </source>
</reference>